<name>A0A8H7W890_9HELO</name>
<dbReference type="GO" id="GO:0005886">
    <property type="term" value="C:plasma membrane"/>
    <property type="evidence" value="ECO:0007669"/>
    <property type="project" value="TreeGrafter"/>
</dbReference>
<evidence type="ECO:0000313" key="9">
    <source>
        <dbReference type="Proteomes" id="UP000664132"/>
    </source>
</evidence>
<dbReference type="SMART" id="SM00906">
    <property type="entry name" value="Fungal_trans"/>
    <property type="match status" value="1"/>
</dbReference>
<keyword evidence="9" id="KW-1185">Reference proteome</keyword>
<dbReference type="GO" id="GO:0003677">
    <property type="term" value="F:DNA binding"/>
    <property type="evidence" value="ECO:0007669"/>
    <property type="project" value="InterPro"/>
</dbReference>
<reference evidence="8" key="1">
    <citation type="submission" date="2021-02" db="EMBL/GenBank/DDBJ databases">
        <title>Genome sequence Cadophora malorum strain M34.</title>
        <authorList>
            <person name="Stefanovic E."/>
            <person name="Vu D."/>
            <person name="Scully C."/>
            <person name="Dijksterhuis J."/>
            <person name="Roader J."/>
            <person name="Houbraken J."/>
        </authorList>
    </citation>
    <scope>NUCLEOTIDE SEQUENCE</scope>
    <source>
        <strain evidence="8">M34</strain>
    </source>
</reference>
<evidence type="ECO:0000256" key="1">
    <source>
        <dbReference type="ARBA" id="ARBA00004141"/>
    </source>
</evidence>
<evidence type="ECO:0000256" key="3">
    <source>
        <dbReference type="ARBA" id="ARBA00022989"/>
    </source>
</evidence>
<dbReference type="InterPro" id="IPR007568">
    <property type="entry name" value="RTA1"/>
</dbReference>
<dbReference type="EMBL" id="JAFJYH010000260">
    <property type="protein sequence ID" value="KAG4414524.1"/>
    <property type="molecule type" value="Genomic_DNA"/>
</dbReference>
<sequence length="809" mass="89112">MAVDTSNCTLATCPVQLSQIGFLPNFGGNIFIAVWFGLCLVAQLALSIRYETWSHLAGQFLGLVLEIVGYIARVKLHDNPFNNKQFVIYIVTVTVAPAFLCYTIYLAFGRIVLVYGQQLSVVPFRLYTIIFVTMDVICLVLQAGGAGWTQAENITPKNIERAINVLRAGLGMQVASLSVFIVLAIDLAYRVIRRRNLWSIRFVSVREKRMFKPMLLGFFAAGVLILIRSAYRIQELSKGFVPPEDGAEVLYMILEGGMIGLASIILVLVHPGPVFGPAWKGTSFFSKQPKEDEVTANNSENGVELTSGHKVGVSVSSGTLTRNVSGVLIKGLYAHSTVGAEGQPRRILEKPGKCRELPLLSINEKLSAKAVIEVLNGSRVSGVSTRRTCEPVFAVAKEKQLSTFATFQPSSAGIVVPAHAISGTLRSTPLASPACPSPYDHSQIPCTPAEIPELVRSESRRFATIERDWIRSWDGGSLISELLSPTSAGPPWHADQCHTRLTANRADITLPERAITELYLQLFRSTPFRLVFPIVDAVLFQDTIGAAYHPEGDSSVHVACVLAFLSIMSHMPWSPRSNGAFDGEACAKQADSLMGLASPGTSLVELQFYIMQCIQKLFSGELKAASLCHAVACRLLFMLGGHMYPQSQQQLGRTCVASDLDRRTKEHIRKLFWLCYTVDKIIALRTGEPPCIDDQQCDLTLPLGYADVLYQKGDFDAALPTALSLFPGDLRLSIIKSRTCRLLLNQVQQLSDTDLLRAVRELDGDLEDWRMSIPRGYRPTLSSRDDGHGFTPVMDSTQKMHIIMIHLDY</sequence>
<keyword evidence="5" id="KW-0539">Nucleus</keyword>
<dbReference type="InterPro" id="IPR007219">
    <property type="entry name" value="XnlR_reg_dom"/>
</dbReference>
<dbReference type="OrthoDB" id="4521223at2759"/>
<keyword evidence="4 6" id="KW-0472">Membrane</keyword>
<comment type="caution">
    <text evidence="8">The sequence shown here is derived from an EMBL/GenBank/DDBJ whole genome shotgun (WGS) entry which is preliminary data.</text>
</comment>
<evidence type="ECO:0000256" key="4">
    <source>
        <dbReference type="ARBA" id="ARBA00023136"/>
    </source>
</evidence>
<feature type="domain" description="Xylanolytic transcriptional activator regulatory" evidence="7">
    <location>
        <begin position="625"/>
        <end position="708"/>
    </location>
</feature>
<evidence type="ECO:0000256" key="6">
    <source>
        <dbReference type="SAM" id="Phobius"/>
    </source>
</evidence>
<dbReference type="Proteomes" id="UP000664132">
    <property type="component" value="Unassembled WGS sequence"/>
</dbReference>
<dbReference type="Pfam" id="PF04082">
    <property type="entry name" value="Fungal_trans"/>
    <property type="match status" value="1"/>
</dbReference>
<accession>A0A8H7W890</accession>
<keyword evidence="2 6" id="KW-0812">Transmembrane</keyword>
<dbReference type="GO" id="GO:0008270">
    <property type="term" value="F:zinc ion binding"/>
    <property type="evidence" value="ECO:0007669"/>
    <property type="project" value="InterPro"/>
</dbReference>
<feature type="transmembrane region" description="Helical" evidence="6">
    <location>
        <begin position="26"/>
        <end position="46"/>
    </location>
</feature>
<dbReference type="GO" id="GO:0006351">
    <property type="term" value="P:DNA-templated transcription"/>
    <property type="evidence" value="ECO:0007669"/>
    <property type="project" value="InterPro"/>
</dbReference>
<keyword evidence="3 6" id="KW-1133">Transmembrane helix</keyword>
<feature type="transmembrane region" description="Helical" evidence="6">
    <location>
        <begin position="86"/>
        <end position="114"/>
    </location>
</feature>
<feature type="transmembrane region" description="Helical" evidence="6">
    <location>
        <begin position="168"/>
        <end position="189"/>
    </location>
</feature>
<evidence type="ECO:0000256" key="2">
    <source>
        <dbReference type="ARBA" id="ARBA00022692"/>
    </source>
</evidence>
<feature type="transmembrane region" description="Helical" evidence="6">
    <location>
        <begin position="53"/>
        <end position="74"/>
    </location>
</feature>
<evidence type="ECO:0000259" key="7">
    <source>
        <dbReference type="SMART" id="SM00906"/>
    </source>
</evidence>
<dbReference type="PANTHER" id="PTHR31465:SF9">
    <property type="entry name" value="SPHINGOID LONG-CHAIN BASE TRANSPORTER RSB1"/>
    <property type="match status" value="1"/>
</dbReference>
<comment type="subcellular location">
    <subcellularLocation>
        <location evidence="1">Membrane</location>
        <topology evidence="1">Multi-pass membrane protein</topology>
    </subcellularLocation>
</comment>
<gene>
    <name evidence="8" type="ORF">IFR04_012325</name>
</gene>
<proteinExistence type="predicted"/>
<dbReference type="AlphaFoldDB" id="A0A8H7W890"/>
<organism evidence="8 9">
    <name type="scientific">Cadophora malorum</name>
    <dbReference type="NCBI Taxonomy" id="108018"/>
    <lineage>
        <taxon>Eukaryota</taxon>
        <taxon>Fungi</taxon>
        <taxon>Dikarya</taxon>
        <taxon>Ascomycota</taxon>
        <taxon>Pezizomycotina</taxon>
        <taxon>Leotiomycetes</taxon>
        <taxon>Helotiales</taxon>
        <taxon>Ploettnerulaceae</taxon>
        <taxon>Cadophora</taxon>
    </lineage>
</organism>
<feature type="transmembrane region" description="Helical" evidence="6">
    <location>
        <begin position="126"/>
        <end position="148"/>
    </location>
</feature>
<protein>
    <recommendedName>
        <fullName evidence="7">Xylanolytic transcriptional activator regulatory domain-containing protein</fullName>
    </recommendedName>
</protein>
<feature type="transmembrane region" description="Helical" evidence="6">
    <location>
        <begin position="210"/>
        <end position="229"/>
    </location>
</feature>
<evidence type="ECO:0000256" key="5">
    <source>
        <dbReference type="ARBA" id="ARBA00023242"/>
    </source>
</evidence>
<dbReference type="GO" id="GO:0000324">
    <property type="term" value="C:fungal-type vacuole"/>
    <property type="evidence" value="ECO:0007669"/>
    <property type="project" value="TreeGrafter"/>
</dbReference>
<dbReference type="Pfam" id="PF04479">
    <property type="entry name" value="RTA1"/>
    <property type="match status" value="1"/>
</dbReference>
<dbReference type="PANTHER" id="PTHR31465">
    <property type="entry name" value="PROTEIN RTA1-RELATED"/>
    <property type="match status" value="1"/>
</dbReference>
<dbReference type="CDD" id="cd12148">
    <property type="entry name" value="fungal_TF_MHR"/>
    <property type="match status" value="1"/>
</dbReference>
<evidence type="ECO:0000313" key="8">
    <source>
        <dbReference type="EMBL" id="KAG4414524.1"/>
    </source>
</evidence>